<keyword evidence="2 9" id="KW-0808">Transferase</keyword>
<evidence type="ECO:0000256" key="3">
    <source>
        <dbReference type="ARBA" id="ARBA00022695"/>
    </source>
</evidence>
<evidence type="ECO:0000256" key="8">
    <source>
        <dbReference type="ARBA" id="ARBA00029346"/>
    </source>
</evidence>
<dbReference type="PRINTS" id="PR01020">
    <property type="entry name" value="LPSBIOSNTHSS"/>
</dbReference>
<dbReference type="NCBIfam" id="TIGR00125">
    <property type="entry name" value="cyt_tran_rel"/>
    <property type="match status" value="1"/>
</dbReference>
<dbReference type="UniPathway" id="UPA00241">
    <property type="reaction ID" value="UER00355"/>
</dbReference>
<comment type="pathway">
    <text evidence="9">Cofactor biosynthesis; coenzyme A biosynthesis; CoA from (R)-pantothenate: step 4/5.</text>
</comment>
<dbReference type="SUPFAM" id="SSF52374">
    <property type="entry name" value="Nucleotidylyl transferase"/>
    <property type="match status" value="1"/>
</dbReference>
<dbReference type="GO" id="GO:0005524">
    <property type="term" value="F:ATP binding"/>
    <property type="evidence" value="ECO:0007669"/>
    <property type="project" value="UniProtKB-KW"/>
</dbReference>
<feature type="binding site" evidence="9">
    <location>
        <position position="88"/>
    </location>
    <ligand>
        <name>substrate</name>
    </ligand>
</feature>
<dbReference type="PANTHER" id="PTHR21342:SF1">
    <property type="entry name" value="PHOSPHOPANTETHEINE ADENYLYLTRANSFERASE"/>
    <property type="match status" value="1"/>
</dbReference>
<feature type="domain" description="Cytidyltransferase-like" evidence="10">
    <location>
        <begin position="5"/>
        <end position="134"/>
    </location>
</feature>
<keyword evidence="5 9" id="KW-0067">ATP-binding</keyword>
<dbReference type="PANTHER" id="PTHR21342">
    <property type="entry name" value="PHOSPHOPANTETHEINE ADENYLYLTRANSFERASE"/>
    <property type="match status" value="1"/>
</dbReference>
<evidence type="ECO:0000313" key="11">
    <source>
        <dbReference type="EMBL" id="KRM37191.1"/>
    </source>
</evidence>
<feature type="site" description="Transition state stabilizer" evidence="9">
    <location>
        <position position="17"/>
    </location>
</feature>
<feature type="binding site" evidence="9">
    <location>
        <position position="74"/>
    </location>
    <ligand>
        <name>substrate</name>
    </ligand>
</feature>
<dbReference type="STRING" id="1423754.FC39_GL000299"/>
<comment type="subcellular location">
    <subcellularLocation>
        <location evidence="9">Cytoplasm</location>
    </subcellularLocation>
</comment>
<keyword evidence="7 9" id="KW-0173">Coenzyme A biosynthesis</keyword>
<comment type="function">
    <text evidence="9">Reversibly transfers an adenylyl group from ATP to 4'-phosphopantetheine, yielding dephospho-CoA (dPCoA) and pyrophosphate.</text>
</comment>
<proteinExistence type="inferred from homology"/>
<evidence type="ECO:0000256" key="1">
    <source>
        <dbReference type="ARBA" id="ARBA00022490"/>
    </source>
</evidence>
<keyword evidence="4 9" id="KW-0547">Nucleotide-binding</keyword>
<feature type="binding site" evidence="9">
    <location>
        <begin position="89"/>
        <end position="91"/>
    </location>
    <ligand>
        <name>ATP</name>
        <dbReference type="ChEBI" id="CHEBI:30616"/>
    </ligand>
</feature>
<dbReference type="NCBIfam" id="TIGR01510">
    <property type="entry name" value="coaD_prev_kdtB"/>
    <property type="match status" value="1"/>
</dbReference>
<keyword evidence="6 9" id="KW-0460">Magnesium</keyword>
<dbReference type="GO" id="GO:0015937">
    <property type="term" value="P:coenzyme A biosynthetic process"/>
    <property type="evidence" value="ECO:0007669"/>
    <property type="project" value="UniProtKB-UniRule"/>
</dbReference>
<evidence type="ECO:0000256" key="6">
    <source>
        <dbReference type="ARBA" id="ARBA00022842"/>
    </source>
</evidence>
<feature type="binding site" evidence="9">
    <location>
        <begin position="124"/>
        <end position="130"/>
    </location>
    <ligand>
        <name>ATP</name>
        <dbReference type="ChEBI" id="CHEBI:30616"/>
    </ligand>
</feature>
<keyword evidence="3 9" id="KW-0548">Nucleotidyltransferase</keyword>
<dbReference type="GO" id="GO:0004595">
    <property type="term" value="F:pantetheine-phosphate adenylyltransferase activity"/>
    <property type="evidence" value="ECO:0007669"/>
    <property type="project" value="UniProtKB-UniRule"/>
</dbReference>
<reference evidence="11 12" key="1">
    <citation type="journal article" date="2015" name="Genome Announc.">
        <title>Expanding the biotechnology potential of lactobacilli through comparative genomics of 213 strains and associated genera.</title>
        <authorList>
            <person name="Sun Z."/>
            <person name="Harris H.M."/>
            <person name="McCann A."/>
            <person name="Guo C."/>
            <person name="Argimon S."/>
            <person name="Zhang W."/>
            <person name="Yang X."/>
            <person name="Jeffery I.B."/>
            <person name="Cooney J.C."/>
            <person name="Kagawa T.F."/>
            <person name="Liu W."/>
            <person name="Song Y."/>
            <person name="Salvetti E."/>
            <person name="Wrobel A."/>
            <person name="Rasinkangas P."/>
            <person name="Parkhill J."/>
            <person name="Rea M.C."/>
            <person name="O'Sullivan O."/>
            <person name="Ritari J."/>
            <person name="Douillard F.P."/>
            <person name="Paul Ross R."/>
            <person name="Yang R."/>
            <person name="Briner A.E."/>
            <person name="Felis G.E."/>
            <person name="de Vos W.M."/>
            <person name="Barrangou R."/>
            <person name="Klaenhammer T.R."/>
            <person name="Caufield P.W."/>
            <person name="Cui Y."/>
            <person name="Zhang H."/>
            <person name="O'Toole P.W."/>
        </authorList>
    </citation>
    <scope>NUCLEOTIDE SEQUENCE [LARGE SCALE GENOMIC DNA]</scope>
    <source>
        <strain evidence="11 12">DSM 5661</strain>
    </source>
</reference>
<comment type="cofactor">
    <cofactor evidence="9">
        <name>Mg(2+)</name>
        <dbReference type="ChEBI" id="CHEBI:18420"/>
    </cofactor>
</comment>
<sequence length="162" mass="18066">MAIAIFPGSFDPITNGHIDVIEQAAAVFEKIYVVIMTNTHKNYLFSAGERAAFAQDAVKNIKNVTVIEKPDSLTVDVAHELNAKAIVRGVRNSEDFLYEQQIAFLNKKLNDDVKTMLFFTNPENNFVASSMVKEIAKFNGSIEKFLPQKAAEALKNKLGRKD</sequence>
<feature type="binding site" evidence="9">
    <location>
        <begin position="9"/>
        <end position="10"/>
    </location>
    <ligand>
        <name>ATP</name>
        <dbReference type="ChEBI" id="CHEBI:30616"/>
    </ligand>
</feature>
<gene>
    <name evidence="9" type="primary">coaD</name>
    <name evidence="11" type="ORF">FC39_GL000299</name>
</gene>
<dbReference type="GO" id="GO:0005737">
    <property type="term" value="C:cytoplasm"/>
    <property type="evidence" value="ECO:0007669"/>
    <property type="project" value="UniProtKB-SubCell"/>
</dbReference>
<evidence type="ECO:0000259" key="10">
    <source>
        <dbReference type="Pfam" id="PF01467"/>
    </source>
</evidence>
<feature type="binding site" evidence="9">
    <location>
        <position position="41"/>
    </location>
    <ligand>
        <name>substrate</name>
    </ligand>
</feature>
<dbReference type="HAMAP" id="MF_00151">
    <property type="entry name" value="PPAT_bact"/>
    <property type="match status" value="1"/>
</dbReference>
<dbReference type="AlphaFoldDB" id="A0A0R1Y4E2"/>
<dbReference type="InterPro" id="IPR004821">
    <property type="entry name" value="Cyt_trans-like"/>
</dbReference>
<dbReference type="InterPro" id="IPR001980">
    <property type="entry name" value="PPAT"/>
</dbReference>
<dbReference type="EMBL" id="AZGI01000090">
    <property type="protein sequence ID" value="KRM37191.1"/>
    <property type="molecule type" value="Genomic_DNA"/>
</dbReference>
<evidence type="ECO:0000256" key="5">
    <source>
        <dbReference type="ARBA" id="ARBA00022840"/>
    </source>
</evidence>
<evidence type="ECO:0000256" key="9">
    <source>
        <dbReference type="HAMAP-Rule" id="MF_00151"/>
    </source>
</evidence>
<accession>A0A0R1Y4E2</accession>
<dbReference type="RefSeq" id="WP_025079986.1">
    <property type="nucleotide sequence ID" value="NZ_AZGI01000090.1"/>
</dbReference>
<dbReference type="Gene3D" id="3.40.50.620">
    <property type="entry name" value="HUPs"/>
    <property type="match status" value="1"/>
</dbReference>
<comment type="similarity">
    <text evidence="9">Belongs to the bacterial CoaD family.</text>
</comment>
<protein>
    <recommendedName>
        <fullName evidence="9">Phosphopantetheine adenylyltransferase</fullName>
        <ecNumber evidence="9">2.7.7.3</ecNumber>
    </recommendedName>
    <alternativeName>
        <fullName evidence="9">Dephospho-CoA pyrophosphorylase</fullName>
    </alternativeName>
    <alternativeName>
        <fullName evidence="9">Pantetheine-phosphate adenylyltransferase</fullName>
        <shortName evidence="9">PPAT</shortName>
    </alternativeName>
</protein>
<name>A0A0R1Y4E2_9LACO</name>
<feature type="binding site" evidence="9">
    <location>
        <position position="17"/>
    </location>
    <ligand>
        <name>ATP</name>
        <dbReference type="ChEBI" id="CHEBI:30616"/>
    </ligand>
</feature>
<dbReference type="InterPro" id="IPR014729">
    <property type="entry name" value="Rossmann-like_a/b/a_fold"/>
</dbReference>
<dbReference type="OrthoDB" id="9806661at2"/>
<evidence type="ECO:0000256" key="7">
    <source>
        <dbReference type="ARBA" id="ARBA00022993"/>
    </source>
</evidence>
<dbReference type="EC" id="2.7.7.3" evidence="9"/>
<dbReference type="PATRIC" id="fig|1423754.3.peg.312"/>
<evidence type="ECO:0000256" key="4">
    <source>
        <dbReference type="ARBA" id="ARBA00022741"/>
    </source>
</evidence>
<dbReference type="CDD" id="cd02163">
    <property type="entry name" value="PPAT"/>
    <property type="match status" value="1"/>
</dbReference>
<dbReference type="eggNOG" id="COG0669">
    <property type="taxonomic scope" value="Bacteria"/>
</dbReference>
<dbReference type="Proteomes" id="UP000051223">
    <property type="component" value="Unassembled WGS sequence"/>
</dbReference>
<feature type="binding site" evidence="9">
    <location>
        <position position="99"/>
    </location>
    <ligand>
        <name>ATP</name>
        <dbReference type="ChEBI" id="CHEBI:30616"/>
    </ligand>
</feature>
<comment type="caution">
    <text evidence="11">The sequence shown here is derived from an EMBL/GenBank/DDBJ whole genome shotgun (WGS) entry which is preliminary data.</text>
</comment>
<evidence type="ECO:0000256" key="2">
    <source>
        <dbReference type="ARBA" id="ARBA00022679"/>
    </source>
</evidence>
<dbReference type="Pfam" id="PF01467">
    <property type="entry name" value="CTP_transf_like"/>
    <property type="match status" value="1"/>
</dbReference>
<keyword evidence="12" id="KW-1185">Reference proteome</keyword>
<evidence type="ECO:0000313" key="12">
    <source>
        <dbReference type="Proteomes" id="UP000051223"/>
    </source>
</evidence>
<keyword evidence="1 9" id="KW-0963">Cytoplasm</keyword>
<comment type="catalytic activity">
    <reaction evidence="8 9">
        <text>(R)-4'-phosphopantetheine + ATP + H(+) = 3'-dephospho-CoA + diphosphate</text>
        <dbReference type="Rhea" id="RHEA:19801"/>
        <dbReference type="ChEBI" id="CHEBI:15378"/>
        <dbReference type="ChEBI" id="CHEBI:30616"/>
        <dbReference type="ChEBI" id="CHEBI:33019"/>
        <dbReference type="ChEBI" id="CHEBI:57328"/>
        <dbReference type="ChEBI" id="CHEBI:61723"/>
        <dbReference type="EC" id="2.7.7.3"/>
    </reaction>
</comment>
<feature type="binding site" evidence="9">
    <location>
        <position position="9"/>
    </location>
    <ligand>
        <name>substrate</name>
    </ligand>
</feature>
<comment type="subunit">
    <text evidence="9">Homohexamer.</text>
</comment>
<organism evidence="11 12">
    <name type="scientific">Lactobacillus hamsteri DSM 5661 = JCM 6256</name>
    <dbReference type="NCBI Taxonomy" id="1423754"/>
    <lineage>
        <taxon>Bacteria</taxon>
        <taxon>Bacillati</taxon>
        <taxon>Bacillota</taxon>
        <taxon>Bacilli</taxon>
        <taxon>Lactobacillales</taxon>
        <taxon>Lactobacillaceae</taxon>
        <taxon>Lactobacillus</taxon>
    </lineage>
</organism>